<keyword evidence="5 10" id="KW-0418">Kinase</keyword>
<dbReference type="PROSITE" id="PS00108">
    <property type="entry name" value="PROTEIN_KINASE_ST"/>
    <property type="match status" value="1"/>
</dbReference>
<dbReference type="InterPro" id="IPR011009">
    <property type="entry name" value="Kinase-like_dom_sf"/>
</dbReference>
<dbReference type="Gene3D" id="1.10.510.10">
    <property type="entry name" value="Transferase(Phosphotransferase) domain 1"/>
    <property type="match status" value="1"/>
</dbReference>
<dbReference type="PROSITE" id="PS50011">
    <property type="entry name" value="PROTEIN_KINASE_DOM"/>
    <property type="match status" value="1"/>
</dbReference>
<dbReference type="FunFam" id="1.10.510.10:FF:000301">
    <property type="entry name" value="Serine/threonine-protein kinase Chk1"/>
    <property type="match status" value="1"/>
</dbReference>
<evidence type="ECO:0000256" key="7">
    <source>
        <dbReference type="ARBA" id="ARBA00047899"/>
    </source>
</evidence>
<dbReference type="GO" id="GO:0035861">
    <property type="term" value="C:site of double-strand break"/>
    <property type="evidence" value="ECO:0007669"/>
    <property type="project" value="TreeGrafter"/>
</dbReference>
<dbReference type="SMART" id="SM00220">
    <property type="entry name" value="S_TKc"/>
    <property type="match status" value="1"/>
</dbReference>
<evidence type="ECO:0000259" key="9">
    <source>
        <dbReference type="PROSITE" id="PS50011"/>
    </source>
</evidence>
<dbReference type="InterPro" id="IPR000719">
    <property type="entry name" value="Prot_kinase_dom"/>
</dbReference>
<name>A0A8J5KEM0_HOMAM</name>
<keyword evidence="6" id="KW-0067">ATP-binding</keyword>
<dbReference type="GO" id="GO:0005524">
    <property type="term" value="F:ATP binding"/>
    <property type="evidence" value="ECO:0007669"/>
    <property type="project" value="UniProtKB-KW"/>
</dbReference>
<dbReference type="EC" id="2.7.11.1" evidence="1"/>
<reference evidence="10" key="1">
    <citation type="journal article" date="2021" name="Sci. Adv.">
        <title>The American lobster genome reveals insights on longevity, neural, and immune adaptations.</title>
        <authorList>
            <person name="Polinski J.M."/>
            <person name="Zimin A.V."/>
            <person name="Clark K.F."/>
            <person name="Kohn A.B."/>
            <person name="Sadowski N."/>
            <person name="Timp W."/>
            <person name="Ptitsyn A."/>
            <person name="Khanna P."/>
            <person name="Romanova D.Y."/>
            <person name="Williams P."/>
            <person name="Greenwood S.J."/>
            <person name="Moroz L.L."/>
            <person name="Walt D.R."/>
            <person name="Bodnar A.G."/>
        </authorList>
    </citation>
    <scope>NUCLEOTIDE SEQUENCE</scope>
    <source>
        <strain evidence="10">GMGI-L3</strain>
    </source>
</reference>
<dbReference type="Gene3D" id="3.30.310.80">
    <property type="entry name" value="Kinase associated domain 1, KA1"/>
    <property type="match status" value="1"/>
</dbReference>
<dbReference type="PANTHER" id="PTHR43895">
    <property type="entry name" value="CALCIUM/CALMODULIN-DEPENDENT PROTEIN KINASE KINASE-RELATED"/>
    <property type="match status" value="1"/>
</dbReference>
<evidence type="ECO:0000256" key="4">
    <source>
        <dbReference type="ARBA" id="ARBA00022741"/>
    </source>
</evidence>
<comment type="caution">
    <text evidence="10">The sequence shown here is derived from an EMBL/GenBank/DDBJ whole genome shotgun (WGS) entry which is preliminary data.</text>
</comment>
<dbReference type="Proteomes" id="UP000747542">
    <property type="component" value="Unassembled WGS sequence"/>
</dbReference>
<dbReference type="GO" id="GO:0005634">
    <property type="term" value="C:nucleus"/>
    <property type="evidence" value="ECO:0007669"/>
    <property type="project" value="TreeGrafter"/>
</dbReference>
<dbReference type="Pfam" id="PF00069">
    <property type="entry name" value="Pkinase"/>
    <property type="match status" value="1"/>
</dbReference>
<dbReference type="SUPFAM" id="SSF56112">
    <property type="entry name" value="Protein kinase-like (PK-like)"/>
    <property type="match status" value="1"/>
</dbReference>
<comment type="catalytic activity">
    <reaction evidence="8">
        <text>L-seryl-[protein] + ATP = O-phospho-L-seryl-[protein] + ADP + H(+)</text>
        <dbReference type="Rhea" id="RHEA:17989"/>
        <dbReference type="Rhea" id="RHEA-COMP:9863"/>
        <dbReference type="Rhea" id="RHEA-COMP:11604"/>
        <dbReference type="ChEBI" id="CHEBI:15378"/>
        <dbReference type="ChEBI" id="CHEBI:29999"/>
        <dbReference type="ChEBI" id="CHEBI:30616"/>
        <dbReference type="ChEBI" id="CHEBI:83421"/>
        <dbReference type="ChEBI" id="CHEBI:456216"/>
        <dbReference type="EC" id="2.7.11.1"/>
    </reaction>
</comment>
<organism evidence="10 11">
    <name type="scientific">Homarus americanus</name>
    <name type="common">American lobster</name>
    <dbReference type="NCBI Taxonomy" id="6706"/>
    <lineage>
        <taxon>Eukaryota</taxon>
        <taxon>Metazoa</taxon>
        <taxon>Ecdysozoa</taxon>
        <taxon>Arthropoda</taxon>
        <taxon>Crustacea</taxon>
        <taxon>Multicrustacea</taxon>
        <taxon>Malacostraca</taxon>
        <taxon>Eumalacostraca</taxon>
        <taxon>Eucarida</taxon>
        <taxon>Decapoda</taxon>
        <taxon>Pleocyemata</taxon>
        <taxon>Astacidea</taxon>
        <taxon>Nephropoidea</taxon>
        <taxon>Nephropidae</taxon>
        <taxon>Homarus</taxon>
    </lineage>
</organism>
<keyword evidence="2" id="KW-0723">Serine/threonine-protein kinase</keyword>
<proteinExistence type="predicted"/>
<keyword evidence="11" id="KW-1185">Reference proteome</keyword>
<dbReference type="GO" id="GO:0007095">
    <property type="term" value="P:mitotic G2 DNA damage checkpoint signaling"/>
    <property type="evidence" value="ECO:0007669"/>
    <property type="project" value="TreeGrafter"/>
</dbReference>
<feature type="domain" description="Protein kinase" evidence="9">
    <location>
        <begin position="24"/>
        <end position="280"/>
    </location>
</feature>
<evidence type="ECO:0000256" key="1">
    <source>
        <dbReference type="ARBA" id="ARBA00012513"/>
    </source>
</evidence>
<dbReference type="InterPro" id="IPR008271">
    <property type="entry name" value="Ser/Thr_kinase_AS"/>
</dbReference>
<accession>A0A8J5KEM0</accession>
<evidence type="ECO:0000256" key="2">
    <source>
        <dbReference type="ARBA" id="ARBA00022527"/>
    </source>
</evidence>
<dbReference type="GO" id="GO:0005737">
    <property type="term" value="C:cytoplasm"/>
    <property type="evidence" value="ECO:0007669"/>
    <property type="project" value="TreeGrafter"/>
</dbReference>
<evidence type="ECO:0000256" key="8">
    <source>
        <dbReference type="ARBA" id="ARBA00048679"/>
    </source>
</evidence>
<evidence type="ECO:0000256" key="5">
    <source>
        <dbReference type="ARBA" id="ARBA00022777"/>
    </source>
</evidence>
<evidence type="ECO:0000313" key="10">
    <source>
        <dbReference type="EMBL" id="KAG7168309.1"/>
    </source>
</evidence>
<keyword evidence="3" id="KW-0808">Transferase</keyword>
<comment type="catalytic activity">
    <reaction evidence="7">
        <text>L-threonyl-[protein] + ATP = O-phospho-L-threonyl-[protein] + ADP + H(+)</text>
        <dbReference type="Rhea" id="RHEA:46608"/>
        <dbReference type="Rhea" id="RHEA-COMP:11060"/>
        <dbReference type="Rhea" id="RHEA-COMP:11605"/>
        <dbReference type="ChEBI" id="CHEBI:15378"/>
        <dbReference type="ChEBI" id="CHEBI:30013"/>
        <dbReference type="ChEBI" id="CHEBI:30616"/>
        <dbReference type="ChEBI" id="CHEBI:61977"/>
        <dbReference type="ChEBI" id="CHEBI:456216"/>
        <dbReference type="EC" id="2.7.11.1"/>
    </reaction>
</comment>
<keyword evidence="4" id="KW-0547">Nucleotide-binding</keyword>
<dbReference type="AlphaFoldDB" id="A0A8J5KEM0"/>
<evidence type="ECO:0000313" key="11">
    <source>
        <dbReference type="Proteomes" id="UP000747542"/>
    </source>
</evidence>
<dbReference type="PANTHER" id="PTHR43895:SF32">
    <property type="entry name" value="SERINE_THREONINE-PROTEIN KINASE CHK1"/>
    <property type="match status" value="1"/>
</dbReference>
<gene>
    <name evidence="10" type="primary">grp-L</name>
    <name evidence="10" type="ORF">Hamer_G002331</name>
</gene>
<evidence type="ECO:0000256" key="3">
    <source>
        <dbReference type="ARBA" id="ARBA00022679"/>
    </source>
</evidence>
<dbReference type="EMBL" id="JAHLQT010020073">
    <property type="protein sequence ID" value="KAG7168309.1"/>
    <property type="molecule type" value="Genomic_DNA"/>
</dbReference>
<sequence length="489" mass="55399">MCPEVEARSQYHHGWTSFRVCGGMECCPDLGRRSIWRLLINQDTGEAVAMKMVDLVKHNDAANAVRKEMCLHRMLKNPHIIKFYGSRRENSMQYMFLEYAAGGELFDRIEPDIGMPSHQAQKYFRELISGVEYLHSRGVTHRDIKPENLLLDENDHLKITDFGMATLFRHQGKERDLDRQCGTKPYMAPEVLLRPYSAEPADIWSCGVVLVALLAGELPWDEPTFSCPEYTAWKDKDCHLFTTTPWTKIDNLALSLLRKVLNTVPRHRATISQVKVHQWFTKNFHKITGSVQNENTTPSSKRVCSELERTNTAFDDISLRLACSQPEATTPATIDTVVVGANMDLGVVSFSQPAQPDQLLLSQLTQGTQASQTPLQRLVKRMTRILVRTTLEDTITHLEALFNKMNYTYRCLTANVLTVTTLDRRGAQLVLKASVLDMGQHILVDFRLSKGCGLDFKRHFLRIKEGLSHIIVKGSVACNRALATNMLPA</sequence>
<evidence type="ECO:0000256" key="6">
    <source>
        <dbReference type="ARBA" id="ARBA00022840"/>
    </source>
</evidence>
<protein>
    <recommendedName>
        <fullName evidence="1">non-specific serine/threonine protein kinase</fullName>
        <ecNumber evidence="1">2.7.11.1</ecNumber>
    </recommendedName>
</protein>
<dbReference type="GO" id="GO:0004674">
    <property type="term" value="F:protein serine/threonine kinase activity"/>
    <property type="evidence" value="ECO:0007669"/>
    <property type="project" value="UniProtKB-KW"/>
</dbReference>